<dbReference type="InterPro" id="IPR015943">
    <property type="entry name" value="WD40/YVTN_repeat-like_dom_sf"/>
</dbReference>
<dbReference type="Gene3D" id="2.130.10.10">
    <property type="entry name" value="YVTN repeat-like/Quinoprotein amine dehydrogenase"/>
    <property type="match status" value="1"/>
</dbReference>
<dbReference type="KEGG" id="ngv:CDO52_07015"/>
<dbReference type="PANTHER" id="PTHR34512:SF30">
    <property type="entry name" value="OUTER MEMBRANE PROTEIN ASSEMBLY FACTOR BAMB"/>
    <property type="match status" value="1"/>
</dbReference>
<dbReference type="EMBL" id="CP022753">
    <property type="protein sequence ID" value="ASU82566.1"/>
    <property type="molecule type" value="Genomic_DNA"/>
</dbReference>
<evidence type="ECO:0000259" key="1">
    <source>
        <dbReference type="Pfam" id="PF13360"/>
    </source>
</evidence>
<proteinExistence type="predicted"/>
<feature type="domain" description="Pyrrolo-quinoline quinone repeat" evidence="1">
    <location>
        <begin position="241"/>
        <end position="392"/>
    </location>
</feature>
<keyword evidence="3" id="KW-1185">Reference proteome</keyword>
<accession>A0A223S353</accession>
<evidence type="ECO:0000313" key="2">
    <source>
        <dbReference type="EMBL" id="ASU82566.1"/>
    </source>
</evidence>
<gene>
    <name evidence="2" type="ORF">CDO52_07015</name>
</gene>
<evidence type="ECO:0000313" key="3">
    <source>
        <dbReference type="Proteomes" id="UP000215005"/>
    </source>
</evidence>
<sequence length="491" mass="53665">MLEPAGGNRGMRRPSAGVATMRRMPKGWIAPLVGFVCVVSLTACTPEDEADPAALAPSVISPNKLVTCEDADNCGEAGALRWSLPLTGNYYLYRDDDGQATVLPESEVLGNEYPTPRAVAHNGTLYYYEHERFRAVDAETGNLLWTEDIDPKRPKAVEAVQVVGDTLVVYARDNRDGDEALLYLVNPTKDSPRWQRIDIPIRVRVSLSDDDPANGTHVLLEKELDGGLKRGQYGYFLVKVPNGEVEWSADLPGLGEAYAFTDDVLYVVEEEGEDEDESERVFLIDPADGREISDFVVPDGLQAKYRLHATESGELILGSSDCPEPLDQCSGEPLSGLDAKTGELLWEHPEKAVILSLVERDGTTLVYFHDQHGYQSLDARTGAIVDDDVLGATTALIDAFGASYPWREHKPASDADRRTAPVEAYGPGVGKLAIDMGAGTRYLTSYLTEEGEVVGVYQGCAPDGMRSQRMNSPAVWQECVSPRLFTVDYGV</sequence>
<name>A0A223S353_9ACTN</name>
<dbReference type="AlphaFoldDB" id="A0A223S353"/>
<organism evidence="2 3">
    <name type="scientific">Nocardiopsis gilva YIM 90087</name>
    <dbReference type="NCBI Taxonomy" id="1235441"/>
    <lineage>
        <taxon>Bacteria</taxon>
        <taxon>Bacillati</taxon>
        <taxon>Actinomycetota</taxon>
        <taxon>Actinomycetes</taxon>
        <taxon>Streptosporangiales</taxon>
        <taxon>Nocardiopsidaceae</taxon>
        <taxon>Nocardiopsis</taxon>
    </lineage>
</organism>
<dbReference type="InterPro" id="IPR011047">
    <property type="entry name" value="Quinoprotein_ADH-like_sf"/>
</dbReference>
<dbReference type="InterPro" id="IPR002372">
    <property type="entry name" value="PQQ_rpt_dom"/>
</dbReference>
<dbReference type="PANTHER" id="PTHR34512">
    <property type="entry name" value="CELL SURFACE PROTEIN"/>
    <property type="match status" value="1"/>
</dbReference>
<dbReference type="Proteomes" id="UP000215005">
    <property type="component" value="Chromosome"/>
</dbReference>
<dbReference type="Gene3D" id="2.40.128.630">
    <property type="match status" value="1"/>
</dbReference>
<protein>
    <recommendedName>
        <fullName evidence="1">Pyrrolo-quinoline quinone repeat domain-containing protein</fullName>
    </recommendedName>
</protein>
<dbReference type="Pfam" id="PF13360">
    <property type="entry name" value="PQQ_2"/>
    <property type="match status" value="1"/>
</dbReference>
<dbReference type="SUPFAM" id="SSF50998">
    <property type="entry name" value="Quinoprotein alcohol dehydrogenase-like"/>
    <property type="match status" value="1"/>
</dbReference>
<reference evidence="2 3" key="1">
    <citation type="submission" date="2017-08" db="EMBL/GenBank/DDBJ databases">
        <title>The complete genome sequence of Nocardiopsis gilva YIM 90087.</title>
        <authorList>
            <person name="Yin M."/>
            <person name="Tang S."/>
        </authorList>
    </citation>
    <scope>NUCLEOTIDE SEQUENCE [LARGE SCALE GENOMIC DNA]</scope>
    <source>
        <strain evidence="2 3">YIM 90087</strain>
    </source>
</reference>